<comment type="function">
    <text evidence="3">Converts sphingomyelin to ceramide.</text>
</comment>
<dbReference type="InParanoid" id="G7E415"/>
<dbReference type="PIRSF" id="PIRSF000948">
    <property type="entry name" value="Sphingomy_PDE"/>
    <property type="match status" value="1"/>
</dbReference>
<dbReference type="PANTHER" id="PTHR10340">
    <property type="entry name" value="SPHINGOMYELIN PHOSPHODIESTERASE"/>
    <property type="match status" value="1"/>
</dbReference>
<keyword evidence="4" id="KW-0479">Metal-binding</keyword>
<dbReference type="GO" id="GO:0006685">
    <property type="term" value="P:sphingomyelin catabolic process"/>
    <property type="evidence" value="ECO:0007669"/>
    <property type="project" value="UniProtKB-UniRule"/>
</dbReference>
<dbReference type="InterPro" id="IPR041805">
    <property type="entry name" value="ASMase/PPN1_MPP"/>
</dbReference>
<feature type="binding site" evidence="4">
    <location>
        <position position="177"/>
    </location>
    <ligand>
        <name>Zn(2+)</name>
        <dbReference type="ChEBI" id="CHEBI:29105"/>
        <label>1</label>
    </ligand>
</feature>
<keyword evidence="2" id="KW-0325">Glycoprotein</keyword>
<gene>
    <name evidence="7" type="primary">Mo04253</name>
    <name evidence="7" type="ORF">E5Q_04253</name>
</gene>
<comment type="caution">
    <text evidence="7">The sequence shown here is derived from an EMBL/GenBank/DDBJ whole genome shotgun (WGS) entry which is preliminary data.</text>
</comment>
<feature type="binding site" evidence="4">
    <location>
        <position position="402"/>
    </location>
    <ligand>
        <name>Zn(2+)</name>
        <dbReference type="ChEBI" id="CHEBI:29105"/>
        <label>2</label>
    </ligand>
</feature>
<dbReference type="GO" id="GO:0005615">
    <property type="term" value="C:extracellular space"/>
    <property type="evidence" value="ECO:0007669"/>
    <property type="project" value="TreeGrafter"/>
</dbReference>
<proteinExistence type="inferred from homology"/>
<feature type="binding site" evidence="4">
    <location>
        <position position="251"/>
    </location>
    <ligand>
        <name>Zn(2+)</name>
        <dbReference type="ChEBI" id="CHEBI:29105"/>
        <label>2</label>
    </ligand>
</feature>
<feature type="disulfide bond" evidence="5">
    <location>
        <begin position="198"/>
        <end position="222"/>
    </location>
</feature>
<dbReference type="RefSeq" id="XP_014570663.1">
    <property type="nucleotide sequence ID" value="XM_014715177.1"/>
</dbReference>
<dbReference type="InterPro" id="IPR004843">
    <property type="entry name" value="Calcineurin-like_PHP"/>
</dbReference>
<keyword evidence="1 3" id="KW-0378">Hydrolase</keyword>
<feature type="disulfide bond" evidence="5">
    <location>
        <begin position="568"/>
        <end position="572"/>
    </location>
</feature>
<keyword evidence="5" id="KW-1015">Disulfide bond</keyword>
<dbReference type="InterPro" id="IPR011160">
    <property type="entry name" value="Sphingomy_PDE"/>
</dbReference>
<evidence type="ECO:0000256" key="1">
    <source>
        <dbReference type="ARBA" id="ARBA00022801"/>
    </source>
</evidence>
<reference evidence="7 8" key="2">
    <citation type="journal article" date="2012" name="Open Biol.">
        <title>Characteristics of nucleosomes and linker DNA regions on the genome of the basidiomycete Mixia osmundae revealed by mono- and dinucleosome mapping.</title>
        <authorList>
            <person name="Nishida H."/>
            <person name="Kondo S."/>
            <person name="Matsumoto T."/>
            <person name="Suzuki Y."/>
            <person name="Yoshikawa H."/>
            <person name="Taylor T.D."/>
            <person name="Sugiyama J."/>
        </authorList>
    </citation>
    <scope>NUCLEOTIDE SEQUENCE [LARGE SCALE GENOMIC DNA]</scope>
    <source>
        <strain evidence="8">CBS 9802 / IAM 14324 / JCM 22182 / KY 12970</strain>
    </source>
</reference>
<feature type="binding site" evidence="4">
    <location>
        <position position="438"/>
    </location>
    <ligand>
        <name>Zn(2+)</name>
        <dbReference type="ChEBI" id="CHEBI:29105"/>
        <label>1</label>
    </ligand>
</feature>
<dbReference type="GO" id="GO:0004767">
    <property type="term" value="F:sphingomyelin phosphodiesterase activity"/>
    <property type="evidence" value="ECO:0007669"/>
    <property type="project" value="UniProtKB-UniRule"/>
</dbReference>
<dbReference type="HOGENOM" id="CLU_014743_1_1_1"/>
<dbReference type="AlphaFoldDB" id="G7E415"/>
<dbReference type="OMA" id="VWSQTRK"/>
<feature type="domain" description="Calcineurin-like phosphoesterase" evidence="6">
    <location>
        <begin position="171"/>
        <end position="439"/>
    </location>
</feature>
<feature type="disulfide bond" evidence="5">
    <location>
        <begin position="73"/>
        <end position="84"/>
    </location>
</feature>
<dbReference type="GO" id="GO:0016020">
    <property type="term" value="C:membrane"/>
    <property type="evidence" value="ECO:0007669"/>
    <property type="project" value="GOC"/>
</dbReference>
<feature type="binding site" evidence="4">
    <location>
        <position position="179"/>
    </location>
    <ligand>
        <name>Zn(2+)</name>
        <dbReference type="ChEBI" id="CHEBI:29105"/>
        <label>1</label>
    </ligand>
</feature>
<dbReference type="STRING" id="764103.G7E415"/>
<comment type="cofactor">
    <cofactor evidence="4">
        <name>Zn(2+)</name>
        <dbReference type="ChEBI" id="CHEBI:29105"/>
    </cofactor>
    <text evidence="4">Binds 2 Zn(2+) ions per subunit.</text>
</comment>
<dbReference type="Gene3D" id="3.60.21.10">
    <property type="match status" value="1"/>
</dbReference>
<dbReference type="GO" id="GO:0016798">
    <property type="term" value="F:hydrolase activity, acting on glycosyl bonds"/>
    <property type="evidence" value="ECO:0007669"/>
    <property type="project" value="UniProtKB-KW"/>
</dbReference>
<organism evidence="7 8">
    <name type="scientific">Mixia osmundae (strain CBS 9802 / IAM 14324 / JCM 22182 / KY 12970)</name>
    <dbReference type="NCBI Taxonomy" id="764103"/>
    <lineage>
        <taxon>Eukaryota</taxon>
        <taxon>Fungi</taxon>
        <taxon>Dikarya</taxon>
        <taxon>Basidiomycota</taxon>
        <taxon>Pucciniomycotina</taxon>
        <taxon>Mixiomycetes</taxon>
        <taxon>Mixiales</taxon>
        <taxon>Mixiaceae</taxon>
        <taxon>Mixia</taxon>
    </lineage>
</organism>
<reference evidence="7 8" key="1">
    <citation type="journal article" date="2011" name="J. Gen. Appl. Microbiol.">
        <title>Draft genome sequencing of the enigmatic basidiomycete Mixia osmundae.</title>
        <authorList>
            <person name="Nishida H."/>
            <person name="Nagatsuka Y."/>
            <person name="Sugiyama J."/>
        </authorList>
    </citation>
    <scope>NUCLEOTIDE SEQUENCE [LARGE SCALE GENOMIC DNA]</scope>
    <source>
        <strain evidence="8">CBS 9802 / IAM 14324 / JCM 22182 / KY 12970</strain>
    </source>
</reference>
<feature type="binding site" evidence="4">
    <location>
        <position position="251"/>
    </location>
    <ligand>
        <name>Zn(2+)</name>
        <dbReference type="ChEBI" id="CHEBI:29105"/>
        <label>1</label>
    </ligand>
</feature>
<comment type="similarity">
    <text evidence="3">Belongs to the acid sphingomyelinase family.</text>
</comment>
<evidence type="ECO:0000256" key="3">
    <source>
        <dbReference type="PIRNR" id="PIRNR000948"/>
    </source>
</evidence>
<evidence type="ECO:0000256" key="5">
    <source>
        <dbReference type="PIRSR" id="PIRSR000948-2"/>
    </source>
</evidence>
<keyword evidence="8" id="KW-1185">Reference proteome</keyword>
<dbReference type="PANTHER" id="PTHR10340:SF34">
    <property type="entry name" value="SPHINGOMYELIN PHOSPHODIESTERASE"/>
    <property type="match status" value="1"/>
</dbReference>
<evidence type="ECO:0000256" key="2">
    <source>
        <dbReference type="ARBA" id="ARBA00023180"/>
    </source>
</evidence>
<dbReference type="eggNOG" id="KOG3770">
    <property type="taxonomic scope" value="Eukaryota"/>
</dbReference>
<feature type="disulfide bond" evidence="5">
    <location>
        <begin position="192"/>
        <end position="197"/>
    </location>
</feature>
<protein>
    <recommendedName>
        <fullName evidence="3">Sphingomyelin phosphodiesterase</fullName>
    </recommendedName>
</protein>
<evidence type="ECO:0000256" key="4">
    <source>
        <dbReference type="PIRSR" id="PIRSR000948-1"/>
    </source>
</evidence>
<dbReference type="Proteomes" id="UP000009131">
    <property type="component" value="Unassembled WGS sequence"/>
</dbReference>
<keyword evidence="3" id="KW-0326">Glycosidase</keyword>
<accession>G7E415</accession>
<evidence type="ECO:0000313" key="8">
    <source>
        <dbReference type="Proteomes" id="UP000009131"/>
    </source>
</evidence>
<feature type="disulfide bond" evidence="5">
    <location>
        <begin position="44"/>
        <end position="120"/>
    </location>
</feature>
<dbReference type="EMBL" id="BABT02000126">
    <property type="protein sequence ID" value="GAA97575.1"/>
    <property type="molecule type" value="Genomic_DNA"/>
</dbReference>
<dbReference type="InterPro" id="IPR029052">
    <property type="entry name" value="Metallo-depent_PP-like"/>
</dbReference>
<dbReference type="Pfam" id="PF00149">
    <property type="entry name" value="Metallophos"/>
    <property type="match status" value="1"/>
</dbReference>
<dbReference type="CDD" id="cd00842">
    <property type="entry name" value="MPP_ASMase"/>
    <property type="match status" value="1"/>
</dbReference>
<evidence type="ECO:0000259" key="6">
    <source>
        <dbReference type="Pfam" id="PF00149"/>
    </source>
</evidence>
<evidence type="ECO:0000313" key="7">
    <source>
        <dbReference type="EMBL" id="GAA97575.1"/>
    </source>
</evidence>
<feature type="binding site" evidence="4">
    <location>
        <position position="290"/>
    </location>
    <ligand>
        <name>Zn(2+)</name>
        <dbReference type="ChEBI" id="CHEBI:29105"/>
        <label>2</label>
    </ligand>
</feature>
<name>G7E415_MIXOS</name>
<dbReference type="SUPFAM" id="SSF56300">
    <property type="entry name" value="Metallo-dependent phosphatases"/>
    <property type="match status" value="1"/>
</dbReference>
<feature type="binding site" evidence="4">
    <location>
        <position position="436"/>
    </location>
    <ligand>
        <name>Zn(2+)</name>
        <dbReference type="ChEBI" id="CHEBI:29105"/>
        <label>2</label>
    </ligand>
</feature>
<dbReference type="OrthoDB" id="282973at2759"/>
<keyword evidence="4" id="KW-0862">Zinc</keyword>
<dbReference type="GO" id="GO:0046872">
    <property type="term" value="F:metal ion binding"/>
    <property type="evidence" value="ECO:0007669"/>
    <property type="project" value="UniProtKB-KW"/>
</dbReference>
<sequence>MTRLRIYLLGLGFVLALALFMISTIAPGNLALELFQSFSALTTCSACFGALLPLRTLARLGDDTFTAALVKFCIGLGIQDEQVCWGALGLQAPVIAHSLRSISVTGRTASLFCAKIFGLCPYPNILPYQVQFPREKPLKRPHALPVAPLQVYPGGLLGPGPRVRRTGKRVRFVQISDLHIDRSYVPGSEADCIRVICCRNYGPGSVGKLVQTPAGPYGHANCDAPPRLFDSMIDAIERLVPDAAFISFTGDVVDHAVWLSTKENVQVDILEAYGQLSRKSTRPVYGVVGNHDIAPTNSFPRNTSFGWQSQQWDFDLHANLWREWIGDEAAATAARMFGCYVVKDAKTGVRIISINTSYGYKANFWLYDSDQQYPDPNGLLAWIVRELQDAEDAGERVLITGHISSGKSDYLHDASNYWDQVIQRYRHTIVAQLYGHSHRAEFEIAYSQPAHKTPETASSISFVCPALTPQSGNPSFRVYEMDEETKEIMDFTDYIANLTAPTFQRDPFWYPYYSARELYGSKLDPPLEPDQPIDASFWHRVTQVWETDLRAFSTFINNLSRGGHVRRCGPICHAKWICHLRASRSQDNCDAISPGLHIGNSNETIGAGLVVPPGEEDPEEDTHMDVAHIFRDFARHASAQRYDAALILPQLDRSIATSCKKAPHS</sequence>